<evidence type="ECO:0000313" key="2">
    <source>
        <dbReference type="Proteomes" id="UP001152622"/>
    </source>
</evidence>
<dbReference type="Proteomes" id="UP001152622">
    <property type="component" value="Chromosome 15"/>
</dbReference>
<protein>
    <submittedName>
        <fullName evidence="1">Uncharacterized protein</fullName>
    </submittedName>
</protein>
<organism evidence="1 2">
    <name type="scientific">Synaphobranchus kaupii</name>
    <name type="common">Kaup's arrowtooth eel</name>
    <dbReference type="NCBI Taxonomy" id="118154"/>
    <lineage>
        <taxon>Eukaryota</taxon>
        <taxon>Metazoa</taxon>
        <taxon>Chordata</taxon>
        <taxon>Craniata</taxon>
        <taxon>Vertebrata</taxon>
        <taxon>Euteleostomi</taxon>
        <taxon>Actinopterygii</taxon>
        <taxon>Neopterygii</taxon>
        <taxon>Teleostei</taxon>
        <taxon>Anguilliformes</taxon>
        <taxon>Synaphobranchidae</taxon>
        <taxon>Synaphobranchus</taxon>
    </lineage>
</organism>
<dbReference type="EMBL" id="JAINUF010000015">
    <property type="protein sequence ID" value="KAJ8341408.1"/>
    <property type="molecule type" value="Genomic_DNA"/>
</dbReference>
<name>A0A9Q1EMA4_SYNKA</name>
<proteinExistence type="predicted"/>
<keyword evidence="2" id="KW-1185">Reference proteome</keyword>
<sequence length="168" mass="18870">MHSGDSTFLSLPYTCFPFTLQATFPEPPRRQRRDPAPRGAAVPDPFRLWRFLNRKSLRVNGTSEALCRRVAFDPARTRRRAIRGRGGCTEIRAGFLDWEGREPRQALNFLITVRARTYGEGGGGEVSRRLCRRLPCVPKVATSSGKLLPHLTWAPGRFSIVRAGFATS</sequence>
<accession>A0A9Q1EMA4</accession>
<comment type="caution">
    <text evidence="1">The sequence shown here is derived from an EMBL/GenBank/DDBJ whole genome shotgun (WGS) entry which is preliminary data.</text>
</comment>
<reference evidence="1" key="1">
    <citation type="journal article" date="2023" name="Science">
        <title>Genome structures resolve the early diversification of teleost fishes.</title>
        <authorList>
            <person name="Parey E."/>
            <person name="Louis A."/>
            <person name="Montfort J."/>
            <person name="Bouchez O."/>
            <person name="Roques C."/>
            <person name="Iampietro C."/>
            <person name="Lluch J."/>
            <person name="Castinel A."/>
            <person name="Donnadieu C."/>
            <person name="Desvignes T."/>
            <person name="Floi Bucao C."/>
            <person name="Jouanno E."/>
            <person name="Wen M."/>
            <person name="Mejri S."/>
            <person name="Dirks R."/>
            <person name="Jansen H."/>
            <person name="Henkel C."/>
            <person name="Chen W.J."/>
            <person name="Zahm M."/>
            <person name="Cabau C."/>
            <person name="Klopp C."/>
            <person name="Thompson A.W."/>
            <person name="Robinson-Rechavi M."/>
            <person name="Braasch I."/>
            <person name="Lecointre G."/>
            <person name="Bobe J."/>
            <person name="Postlethwait J.H."/>
            <person name="Berthelot C."/>
            <person name="Roest Crollius H."/>
            <person name="Guiguen Y."/>
        </authorList>
    </citation>
    <scope>NUCLEOTIDE SEQUENCE</scope>
    <source>
        <strain evidence="1">WJC10195</strain>
    </source>
</reference>
<evidence type="ECO:0000313" key="1">
    <source>
        <dbReference type="EMBL" id="KAJ8341408.1"/>
    </source>
</evidence>
<gene>
    <name evidence="1" type="ORF">SKAU_G00336990</name>
</gene>
<dbReference type="AlphaFoldDB" id="A0A9Q1EMA4"/>